<proteinExistence type="predicted"/>
<keyword evidence="4" id="KW-0812">Transmembrane</keyword>
<comment type="caution">
    <text evidence="3">Lacks conserved residue(s) required for the propagation of feature annotation.</text>
</comment>
<dbReference type="PROSITE" id="PS01180">
    <property type="entry name" value="CUB"/>
    <property type="match status" value="1"/>
</dbReference>
<evidence type="ECO:0000256" key="3">
    <source>
        <dbReference type="PROSITE-ProRule" id="PRU00076"/>
    </source>
</evidence>
<protein>
    <submittedName>
        <fullName evidence="7">Uncharacterized protein</fullName>
    </submittedName>
</protein>
<feature type="disulfide bond" evidence="3">
    <location>
        <begin position="540"/>
        <end position="550"/>
    </location>
</feature>
<evidence type="ECO:0000256" key="1">
    <source>
        <dbReference type="ARBA" id="ARBA00022729"/>
    </source>
</evidence>
<dbReference type="SMART" id="SM00042">
    <property type="entry name" value="CUB"/>
    <property type="match status" value="1"/>
</dbReference>
<keyword evidence="2 3" id="KW-1015">Disulfide bond</keyword>
<evidence type="ECO:0000313" key="8">
    <source>
        <dbReference type="Proteomes" id="UP000241769"/>
    </source>
</evidence>
<dbReference type="CDD" id="cd00041">
    <property type="entry name" value="CUB"/>
    <property type="match status" value="1"/>
</dbReference>
<sequence>MKNGHGIWDSDQPETRASNSQFQSFNMWAATLIVFGLVGLWGATVAQDSPYATSPSLLCEYTTLNSSQGTLADHIAPASGYIPYMSCSWTLSPPSNYTTVVFEFAHLDTEYLYGNHRPIFPSDCDKDFVQIYKNSSNTSVLSFSGTQKPSSPIVVSLNSSDQLSVTFTSDIDICGSGFNLNYWIDTCNPTCGTRGKCVNDTCSCFPGWEIGSAGSCSNRTCQNTNGCNGHGVCSVDTCICTPGWSGDDCSTPYSSGNYYLTAPSGTISSNQYAGTLNDHTIHIDVPSQDNTTTLTVFTFDRVDISGSSSLSLYDGSQKIASVGSVVKAVDRRTYTLYSNNITLSLTGSTNRVSFDGYSFDYETIFCHCSSTQGFCTVSGVCQCLPGWTGLNCTTVDAAPNGCWNAYNHSSSNTTCQCMNGWSGVDCSQCLGSQCSGGTYIQHTSTHPLTGCSNSMTTDENILVSAGSTCSRSQWSITTNKTSIVLLSSISQFITTRDSKGYYHNYQSTNIPPQVLNGASTITVTNSNNSTYNGQYFSISCLNNCSNKGTCLPNGDPQKISGSCSCAADYSGTDCSNNVCTNNCGDGKCFNNTCQCDQYWGSDCTQTYCSGLKTINVSDNLPHVIKDHYEGDSSRLSFSCSWNFDSIEVVSMVYTRLGLPQVGFLNIETAPQNVIRGSYGGLPLPANIPANSTLSFGTVGNVSPFTGFTATVQKLSACPNRCSQRGVCYLSTCSCNPGHHGNDCSQRIDINSLPVSYPNDTMYFVGVEMQWSFYVMDLSMYTGADMAMFEYQITSGRYPPILLFNPYENGIPDYTNNIGIRSGDYLADYISPGRFILGVFGPPNGQSTNISIQIIATCRNDCGAGICNLDDGTCICDVCYSGAVCDEYVCQMSTDNGFVKVLVVILVIIVVLIAIAFFVGISAILYRVWKRKQEQGGRRAPTQGSSSERLRHEMVQLDVIPAEDSDAERRPSLP</sequence>
<feature type="transmembrane region" description="Helical" evidence="4">
    <location>
        <begin position="900"/>
        <end position="928"/>
    </location>
</feature>
<evidence type="ECO:0000259" key="5">
    <source>
        <dbReference type="PROSITE" id="PS01180"/>
    </source>
</evidence>
<dbReference type="Gene3D" id="2.60.120.290">
    <property type="entry name" value="Spermadhesin, CUB domain"/>
    <property type="match status" value="1"/>
</dbReference>
<feature type="domain" description="EGF-like" evidence="6">
    <location>
        <begin position="536"/>
        <end position="575"/>
    </location>
</feature>
<dbReference type="SMART" id="SM00181">
    <property type="entry name" value="EGF"/>
    <property type="match status" value="6"/>
</dbReference>
<feature type="domain" description="CUB" evidence="5">
    <location>
        <begin position="59"/>
        <end position="185"/>
    </location>
</feature>
<gene>
    <name evidence="7" type="ORF">PROFUN_14371</name>
</gene>
<evidence type="ECO:0000256" key="4">
    <source>
        <dbReference type="SAM" id="Phobius"/>
    </source>
</evidence>
<dbReference type="PROSITE" id="PS00022">
    <property type="entry name" value="EGF_1"/>
    <property type="match status" value="3"/>
</dbReference>
<name>A0A2P6N0D8_9EUKA</name>
<dbReference type="SUPFAM" id="SSF49854">
    <property type="entry name" value="Spermadhesin, CUB domain"/>
    <property type="match status" value="1"/>
</dbReference>
<dbReference type="STRING" id="1890364.A0A2P6N0D8"/>
<evidence type="ECO:0000256" key="2">
    <source>
        <dbReference type="ARBA" id="ARBA00023157"/>
    </source>
</evidence>
<keyword evidence="4" id="KW-1133">Transmembrane helix</keyword>
<keyword evidence="4" id="KW-0472">Membrane</keyword>
<accession>A0A2P6N0D8</accession>
<dbReference type="Pfam" id="PF23106">
    <property type="entry name" value="EGF_Teneurin"/>
    <property type="match status" value="1"/>
</dbReference>
<comment type="caution">
    <text evidence="7">The sequence shown here is derived from an EMBL/GenBank/DDBJ whole genome shotgun (WGS) entry which is preliminary data.</text>
</comment>
<dbReference type="Gene3D" id="2.10.25.10">
    <property type="entry name" value="Laminin"/>
    <property type="match status" value="3"/>
</dbReference>
<dbReference type="InterPro" id="IPR000742">
    <property type="entry name" value="EGF"/>
</dbReference>
<dbReference type="Gene3D" id="2.60.120.260">
    <property type="entry name" value="Galactose-binding domain-like"/>
    <property type="match status" value="1"/>
</dbReference>
<dbReference type="PROSITE" id="PS50026">
    <property type="entry name" value="EGF_3"/>
    <property type="match status" value="1"/>
</dbReference>
<keyword evidence="3" id="KW-0245">EGF-like domain</keyword>
<dbReference type="PANTHER" id="PTHR14949:SF56">
    <property type="entry name" value="EGF-LIKE-DOMAIN, MULTIPLE 7"/>
    <property type="match status" value="1"/>
</dbReference>
<dbReference type="EMBL" id="MDYQ01000266">
    <property type="protein sequence ID" value="PRP77411.1"/>
    <property type="molecule type" value="Genomic_DNA"/>
</dbReference>
<feature type="disulfide bond" evidence="3">
    <location>
        <begin position="565"/>
        <end position="574"/>
    </location>
</feature>
<organism evidence="7 8">
    <name type="scientific">Planoprotostelium fungivorum</name>
    <dbReference type="NCBI Taxonomy" id="1890364"/>
    <lineage>
        <taxon>Eukaryota</taxon>
        <taxon>Amoebozoa</taxon>
        <taxon>Evosea</taxon>
        <taxon>Variosea</taxon>
        <taxon>Cavosteliida</taxon>
        <taxon>Cavosteliaceae</taxon>
        <taxon>Planoprotostelium</taxon>
    </lineage>
</organism>
<feature type="transmembrane region" description="Helical" evidence="4">
    <location>
        <begin position="25"/>
        <end position="46"/>
    </location>
</feature>
<keyword evidence="1" id="KW-0732">Signal</keyword>
<dbReference type="InterPro" id="IPR000859">
    <property type="entry name" value="CUB_dom"/>
</dbReference>
<dbReference type="InterPro" id="IPR035914">
    <property type="entry name" value="Sperma_CUB_dom_sf"/>
</dbReference>
<dbReference type="InterPro" id="IPR050969">
    <property type="entry name" value="Dev_Signal_Modulators"/>
</dbReference>
<evidence type="ECO:0000259" key="6">
    <source>
        <dbReference type="PROSITE" id="PS50026"/>
    </source>
</evidence>
<dbReference type="PANTHER" id="PTHR14949">
    <property type="entry name" value="EGF-LIKE-DOMAIN, MULTIPLE 7, 8"/>
    <property type="match status" value="1"/>
</dbReference>
<keyword evidence="8" id="KW-1185">Reference proteome</keyword>
<dbReference type="InParanoid" id="A0A2P6N0D8"/>
<dbReference type="Proteomes" id="UP000241769">
    <property type="component" value="Unassembled WGS sequence"/>
</dbReference>
<dbReference type="OrthoDB" id="442731at2759"/>
<reference evidence="7 8" key="1">
    <citation type="journal article" date="2018" name="Genome Biol. Evol.">
        <title>Multiple Roots of Fruiting Body Formation in Amoebozoa.</title>
        <authorList>
            <person name="Hillmann F."/>
            <person name="Forbes G."/>
            <person name="Novohradska S."/>
            <person name="Ferling I."/>
            <person name="Riege K."/>
            <person name="Groth M."/>
            <person name="Westermann M."/>
            <person name="Marz M."/>
            <person name="Spaller T."/>
            <person name="Winckler T."/>
            <person name="Schaap P."/>
            <person name="Glockner G."/>
        </authorList>
    </citation>
    <scope>NUCLEOTIDE SEQUENCE [LARGE SCALE GENOMIC DNA]</scope>
    <source>
        <strain evidence="7 8">Jena</strain>
    </source>
</reference>
<dbReference type="AlphaFoldDB" id="A0A2P6N0D8"/>
<evidence type="ECO:0000313" key="7">
    <source>
        <dbReference type="EMBL" id="PRP77411.1"/>
    </source>
</evidence>
<dbReference type="PROSITE" id="PS01186">
    <property type="entry name" value="EGF_2"/>
    <property type="match status" value="2"/>
</dbReference>